<dbReference type="InterPro" id="IPR029032">
    <property type="entry name" value="AhpD-like"/>
</dbReference>
<keyword evidence="3" id="KW-1185">Reference proteome</keyword>
<reference evidence="2 3" key="1">
    <citation type="journal article" date="2014" name="Genome Announc.">
        <title>Draft Genome Sequence of Streptomyces fradiae ATCC 19609, a Strain Highly Sensitive to Antibiotics.</title>
        <authorList>
            <person name="Bekker O.B."/>
            <person name="Klimina K.M."/>
            <person name="Vatlin A.A."/>
            <person name="Zakharevich N.V."/>
            <person name="Kasianov A.S."/>
            <person name="Danilenko V.N."/>
        </authorList>
    </citation>
    <scope>NUCLEOTIDE SEQUENCE [LARGE SCALE GENOMIC DNA]</scope>
    <source>
        <strain evidence="2 3">ATCC 19609</strain>
    </source>
</reference>
<dbReference type="SUPFAM" id="SSF69118">
    <property type="entry name" value="AhpD-like"/>
    <property type="match status" value="1"/>
</dbReference>
<name>A0A3M8FCW7_9ACTN</name>
<dbReference type="Gene3D" id="1.20.1290.10">
    <property type="entry name" value="AhpD-like"/>
    <property type="match status" value="1"/>
</dbReference>
<dbReference type="RefSeq" id="WP_043463145.1">
    <property type="nucleotide sequence ID" value="NZ_CP134822.1"/>
</dbReference>
<comment type="caution">
    <text evidence="2">The sequence shown here is derived from an EMBL/GenBank/DDBJ whole genome shotgun (WGS) entry which is preliminary data.</text>
</comment>
<protein>
    <submittedName>
        <fullName evidence="2">Carboxymuconolactone decarboxylase family protein</fullName>
    </submittedName>
</protein>
<dbReference type="PANTHER" id="PTHR34846">
    <property type="entry name" value="4-CARBOXYMUCONOLACTONE DECARBOXYLASE FAMILY PROTEIN (AFU_ORTHOLOGUE AFUA_6G11590)"/>
    <property type="match status" value="1"/>
</dbReference>
<dbReference type="OrthoDB" id="657225at2"/>
<evidence type="ECO:0000259" key="1">
    <source>
        <dbReference type="Pfam" id="PF02627"/>
    </source>
</evidence>
<dbReference type="GO" id="GO:0051920">
    <property type="term" value="F:peroxiredoxin activity"/>
    <property type="evidence" value="ECO:0007669"/>
    <property type="project" value="InterPro"/>
</dbReference>
<dbReference type="AlphaFoldDB" id="A0A3M8FCW7"/>
<gene>
    <name evidence="2" type="ORF">SFRA_003780</name>
</gene>
<dbReference type="Proteomes" id="UP000028058">
    <property type="component" value="Unassembled WGS sequence"/>
</dbReference>
<accession>A0A3M8FCW7</accession>
<dbReference type="PANTHER" id="PTHR34846:SF10">
    <property type="entry name" value="CYTOPLASMIC PROTEIN"/>
    <property type="match status" value="1"/>
</dbReference>
<dbReference type="InterPro" id="IPR003779">
    <property type="entry name" value="CMD-like"/>
</dbReference>
<evidence type="ECO:0000313" key="2">
    <source>
        <dbReference type="EMBL" id="RKM99315.1"/>
    </source>
</evidence>
<feature type="domain" description="Carboxymuconolactone decarboxylase-like" evidence="1">
    <location>
        <begin position="39"/>
        <end position="109"/>
    </location>
</feature>
<organism evidence="2 3">
    <name type="scientific">Streptomyces xinghaiensis</name>
    <dbReference type="NCBI Taxonomy" id="1038928"/>
    <lineage>
        <taxon>Bacteria</taxon>
        <taxon>Bacillati</taxon>
        <taxon>Actinomycetota</taxon>
        <taxon>Actinomycetes</taxon>
        <taxon>Kitasatosporales</taxon>
        <taxon>Streptomycetaceae</taxon>
        <taxon>Streptomyces</taxon>
    </lineage>
</organism>
<sequence length="194" mass="21493">MARISLNPRRTLSLRLGAWYSRRAYGKVLEPALVFGHHPRALRAYFSFETKAGRWKELDPVLKHLAEMAAAVRIGCSWCVDFGHWVSERQGLPLEKVSRVPGWREHREAFTETELLVLEYAEAMTATPPEVTDELAASLLERLGEPAFVELTAMVALENFRSRVNSAVGLTSQGFSDACALPPDGTGAGRPRSG</sequence>
<proteinExistence type="predicted"/>
<dbReference type="Pfam" id="PF02627">
    <property type="entry name" value="CMD"/>
    <property type="match status" value="1"/>
</dbReference>
<dbReference type="EMBL" id="JNAD02000001">
    <property type="protein sequence ID" value="RKM99315.1"/>
    <property type="molecule type" value="Genomic_DNA"/>
</dbReference>
<evidence type="ECO:0000313" key="3">
    <source>
        <dbReference type="Proteomes" id="UP000028058"/>
    </source>
</evidence>